<sequence length="32" mass="3388">MAVSQGMHMQAVHEHARPYPGAMLAARALASP</sequence>
<accession>A0A4R6NBM1</accession>
<organism evidence="1 2">
    <name type="scientific">Roseateles asaccharophilus</name>
    <dbReference type="NCBI Taxonomy" id="582607"/>
    <lineage>
        <taxon>Bacteria</taxon>
        <taxon>Pseudomonadati</taxon>
        <taxon>Pseudomonadota</taxon>
        <taxon>Betaproteobacteria</taxon>
        <taxon>Burkholderiales</taxon>
        <taxon>Sphaerotilaceae</taxon>
        <taxon>Roseateles</taxon>
    </lineage>
</organism>
<name>A0A4R6NBM1_9BURK</name>
<reference evidence="1 2" key="1">
    <citation type="submission" date="2019-03" db="EMBL/GenBank/DDBJ databases">
        <title>Genomic Encyclopedia of Type Strains, Phase IV (KMG-IV): sequencing the most valuable type-strain genomes for metagenomic binning, comparative biology and taxonomic classification.</title>
        <authorList>
            <person name="Goeker M."/>
        </authorList>
    </citation>
    <scope>NUCLEOTIDE SEQUENCE [LARGE SCALE GENOMIC DNA]</scope>
    <source>
        <strain evidence="1 2">DSM 25082</strain>
    </source>
</reference>
<dbReference type="Proteomes" id="UP000295357">
    <property type="component" value="Unassembled WGS sequence"/>
</dbReference>
<evidence type="ECO:0000313" key="2">
    <source>
        <dbReference type="Proteomes" id="UP000295357"/>
    </source>
</evidence>
<keyword evidence="2" id="KW-1185">Reference proteome</keyword>
<comment type="caution">
    <text evidence="1">The sequence shown here is derived from an EMBL/GenBank/DDBJ whole genome shotgun (WGS) entry which is preliminary data.</text>
</comment>
<dbReference type="EMBL" id="SNXE01000001">
    <property type="protein sequence ID" value="TDP13018.1"/>
    <property type="molecule type" value="Genomic_DNA"/>
</dbReference>
<protein>
    <submittedName>
        <fullName evidence="1">Uncharacterized protein</fullName>
    </submittedName>
</protein>
<evidence type="ECO:0000313" key="1">
    <source>
        <dbReference type="EMBL" id="TDP13018.1"/>
    </source>
</evidence>
<proteinExistence type="predicted"/>
<gene>
    <name evidence="1" type="ORF">DFR39_101492</name>
</gene>
<dbReference type="AlphaFoldDB" id="A0A4R6NBM1"/>